<keyword evidence="3 9" id="KW-0479">Metal-binding</keyword>
<dbReference type="Proteomes" id="UP001152759">
    <property type="component" value="Chromosome 7"/>
</dbReference>
<dbReference type="SUPFAM" id="SSF49309">
    <property type="entry name" value="Transglutaminase, two C-terminal domains"/>
    <property type="match status" value="2"/>
</dbReference>
<gene>
    <name evidence="12" type="ORF">BEMITA_LOCUS11521</name>
</gene>
<evidence type="ECO:0000256" key="3">
    <source>
        <dbReference type="ARBA" id="ARBA00022723"/>
    </source>
</evidence>
<dbReference type="PANTHER" id="PTHR11590">
    <property type="entry name" value="PROTEIN-GLUTAMINE GAMMA-GLUTAMYLTRANSFERASE"/>
    <property type="match status" value="1"/>
</dbReference>
<feature type="region of interest" description="Disordered" evidence="10">
    <location>
        <begin position="1"/>
        <end position="23"/>
    </location>
</feature>
<dbReference type="GO" id="GO:0003810">
    <property type="term" value="F:protein-glutamine gamma-glutamyltransferase activity"/>
    <property type="evidence" value="ECO:0007669"/>
    <property type="project" value="UniProtKB-EC"/>
</dbReference>
<name>A0A9P0AF06_BEMTA</name>
<dbReference type="InterPro" id="IPR008958">
    <property type="entry name" value="Transglutaminase_C"/>
</dbReference>
<keyword evidence="5" id="KW-0012">Acyltransferase</keyword>
<dbReference type="InterPro" id="IPR014756">
    <property type="entry name" value="Ig_E-set"/>
</dbReference>
<evidence type="ECO:0000256" key="8">
    <source>
        <dbReference type="PIRSR" id="PIRSR000459-1"/>
    </source>
</evidence>
<dbReference type="SUPFAM" id="SSF54001">
    <property type="entry name" value="Cysteine proteinases"/>
    <property type="match status" value="1"/>
</dbReference>
<feature type="active site" evidence="8">
    <location>
        <position position="419"/>
    </location>
</feature>
<evidence type="ECO:0000256" key="5">
    <source>
        <dbReference type="ARBA" id="ARBA00023315"/>
    </source>
</evidence>
<feature type="domain" description="Transglutaminase-like" evidence="11">
    <location>
        <begin position="326"/>
        <end position="422"/>
    </location>
</feature>
<evidence type="ECO:0000256" key="7">
    <source>
        <dbReference type="ARBA" id="ARBA00051843"/>
    </source>
</evidence>
<dbReference type="KEGG" id="btab:109029717"/>
<comment type="cofactor">
    <cofactor evidence="9">
        <name>Ca(2+)</name>
        <dbReference type="ChEBI" id="CHEBI:29108"/>
    </cofactor>
    <text evidence="9">Binds 1 Ca(2+) ion per subunit.</text>
</comment>
<evidence type="ECO:0000256" key="10">
    <source>
        <dbReference type="SAM" id="MobiDB-lite"/>
    </source>
</evidence>
<dbReference type="FunFam" id="2.60.40.10:FF:000171">
    <property type="entry name" value="protein-glutamine gamma-glutamyltransferase 6"/>
    <property type="match status" value="1"/>
</dbReference>
<dbReference type="OrthoDB" id="437511at2759"/>
<dbReference type="PANTHER" id="PTHR11590:SF52">
    <property type="entry name" value="HEMOCYTE PROTEIN-GLUTAMINE GAMMA-GLUTAMYLTRANSFERASE-LIKE PROTEIN"/>
    <property type="match status" value="1"/>
</dbReference>
<dbReference type="EC" id="2.3.2.13" evidence="6"/>
<feature type="active site" evidence="8">
    <location>
        <position position="396"/>
    </location>
</feature>
<evidence type="ECO:0000256" key="6">
    <source>
        <dbReference type="ARBA" id="ARBA00024222"/>
    </source>
</evidence>
<dbReference type="SMART" id="SM00460">
    <property type="entry name" value="TGc"/>
    <property type="match status" value="1"/>
</dbReference>
<dbReference type="AlphaFoldDB" id="A0A9P0AF06"/>
<dbReference type="InterPro" id="IPR036985">
    <property type="entry name" value="Transglutaminase-like_sf"/>
</dbReference>
<comment type="similarity">
    <text evidence="1">Belongs to the transglutaminase superfamily. Transglutaminase family.</text>
</comment>
<dbReference type="Pfam" id="PF00868">
    <property type="entry name" value="Transglut_N"/>
    <property type="match status" value="1"/>
</dbReference>
<dbReference type="PIRSF" id="PIRSF000459">
    <property type="entry name" value="TGM_EBP42"/>
    <property type="match status" value="1"/>
</dbReference>
<evidence type="ECO:0000256" key="1">
    <source>
        <dbReference type="ARBA" id="ARBA00005968"/>
    </source>
</evidence>
<keyword evidence="13" id="KW-1185">Reference proteome</keyword>
<feature type="binding site" evidence="9">
    <location>
        <position position="461"/>
    </location>
    <ligand>
        <name>Ca(2+)</name>
        <dbReference type="ChEBI" id="CHEBI:29108"/>
    </ligand>
</feature>
<proteinExistence type="inferred from homology"/>
<dbReference type="GO" id="GO:0046872">
    <property type="term" value="F:metal ion binding"/>
    <property type="evidence" value="ECO:0007669"/>
    <property type="project" value="UniProtKB-KW"/>
</dbReference>
<protein>
    <recommendedName>
        <fullName evidence="6">protein-glutamine gamma-glutamyltransferase</fullName>
        <ecNumber evidence="6">2.3.2.13</ecNumber>
    </recommendedName>
</protein>
<dbReference type="InterPro" id="IPR023608">
    <property type="entry name" value="Transglutaminase_animal"/>
</dbReference>
<keyword evidence="4 9" id="KW-0106">Calcium</keyword>
<organism evidence="12 13">
    <name type="scientific">Bemisia tabaci</name>
    <name type="common">Sweetpotato whitefly</name>
    <name type="synonym">Aleurodes tabaci</name>
    <dbReference type="NCBI Taxonomy" id="7038"/>
    <lineage>
        <taxon>Eukaryota</taxon>
        <taxon>Metazoa</taxon>
        <taxon>Ecdysozoa</taxon>
        <taxon>Arthropoda</taxon>
        <taxon>Hexapoda</taxon>
        <taxon>Insecta</taxon>
        <taxon>Pterygota</taxon>
        <taxon>Neoptera</taxon>
        <taxon>Paraneoptera</taxon>
        <taxon>Hemiptera</taxon>
        <taxon>Sternorrhyncha</taxon>
        <taxon>Aleyrodoidea</taxon>
        <taxon>Aleyrodidae</taxon>
        <taxon>Aleyrodinae</taxon>
        <taxon>Bemisia</taxon>
    </lineage>
</organism>
<dbReference type="InterPro" id="IPR013783">
    <property type="entry name" value="Ig-like_fold"/>
</dbReference>
<keyword evidence="2" id="KW-0808">Transferase</keyword>
<dbReference type="Pfam" id="PF00927">
    <property type="entry name" value="Transglut_C"/>
    <property type="match status" value="2"/>
</dbReference>
<dbReference type="Gene3D" id="3.90.260.10">
    <property type="entry name" value="Transglutaminase-like"/>
    <property type="match status" value="1"/>
</dbReference>
<dbReference type="InterPro" id="IPR038765">
    <property type="entry name" value="Papain-like_cys_pep_sf"/>
</dbReference>
<dbReference type="FunFam" id="3.90.260.10:FF:000001">
    <property type="entry name" value="Protein-glutamine gamma-glutamyltransferase 2"/>
    <property type="match status" value="1"/>
</dbReference>
<dbReference type="EMBL" id="OU963868">
    <property type="protein sequence ID" value="CAH0393076.1"/>
    <property type="molecule type" value="Genomic_DNA"/>
</dbReference>
<dbReference type="InterPro" id="IPR002931">
    <property type="entry name" value="Transglutaminase-like"/>
</dbReference>
<evidence type="ECO:0000256" key="9">
    <source>
        <dbReference type="PIRSR" id="PIRSR000459-2"/>
    </source>
</evidence>
<evidence type="ECO:0000259" key="11">
    <source>
        <dbReference type="SMART" id="SM00460"/>
    </source>
</evidence>
<reference evidence="12" key="1">
    <citation type="submission" date="2021-12" db="EMBL/GenBank/DDBJ databases">
        <authorList>
            <person name="King R."/>
        </authorList>
    </citation>
    <scope>NUCLEOTIDE SEQUENCE</scope>
</reference>
<dbReference type="FunFam" id="2.60.40.10:FF:000090">
    <property type="entry name" value="Protein-glutamine gamma-glutamyltransferase 2"/>
    <property type="match status" value="1"/>
</dbReference>
<sequence>MSRLPGYADSEDGAIVFSDQDGPSYNAVPDERFGKSGVESRSTFVRDYFWSKPLKVVLADFYPPENANDHFTSDYDITSSSSQATPVLRRGFPFYLCAQFDRPVDFTRDIIHLKFYFGRQQSFNRGMSFTVRVNDNQSETLDESRWDVLINSLNGSTIVLQVQIPVTCPVGEWSCDLFTQSTRNTTDVKRATINNQFFILFNPWHKEDGVYLPNENERKEYILNETGKVWMGSYRLPQGRRWIFGQFDESVLQVTSNLMNLANLPAKDRGDPVLVARAISAIINSNDDDGLIVGRWGDGPESYADGTAPHAWTGSAAIIQEYARTGNPVKYGQCWVFSALVVTVCRALGIPCRSVTNYISAHDTNSSLTIDKYFDASGQEIEGPNGEANDSCWNFHVWNDVWMSRSDLPSGYGGWQAIDATPQEKSESIYRCGPTSVEAVRKGEVGYNFDTPFLFAEVNADLCYFLEDNTSDWGFRTSRIDQYHVGRKIVTKKVNIDDDRGDNDMEDITHLYKNPEGSKEERIAVLTAIRGCDLAKKYYDYPDRANEDVSFDLVEIEAVPFGEPFTALMRIQNNSDESRTIAARLTVNSVAYNGATAHRVKHDELDFELEPNAYEQIRITVEPEEYIHKLTDHSLIKLIAVASVIETKQTWTEEDDFPLIKPNLNIDIEGSLKIGQPSSASFTFQNPLNYHLDSCYVVVEGPGLQRPKTLAFRDVQPYEEVTFVEYFVPKKTGSRKIVGNFFSRQLSDVTGSRSVTVSE</sequence>
<evidence type="ECO:0000256" key="2">
    <source>
        <dbReference type="ARBA" id="ARBA00022679"/>
    </source>
</evidence>
<feature type="active site" evidence="8">
    <location>
        <position position="334"/>
    </location>
</feature>
<dbReference type="InterPro" id="IPR001102">
    <property type="entry name" value="Transglutaminase_N"/>
</dbReference>
<feature type="binding site" evidence="9">
    <location>
        <position position="459"/>
    </location>
    <ligand>
        <name>Ca(2+)</name>
        <dbReference type="ChEBI" id="CHEBI:29108"/>
    </ligand>
</feature>
<dbReference type="Gene3D" id="2.60.40.10">
    <property type="entry name" value="Immunoglobulins"/>
    <property type="match status" value="3"/>
</dbReference>
<dbReference type="SUPFAM" id="SSF81296">
    <property type="entry name" value="E set domains"/>
    <property type="match status" value="1"/>
</dbReference>
<dbReference type="InterPro" id="IPR036238">
    <property type="entry name" value="Transglutaminase_C_sf"/>
</dbReference>
<feature type="binding site" evidence="9">
    <location>
        <position position="516"/>
    </location>
    <ligand>
        <name>Ca(2+)</name>
        <dbReference type="ChEBI" id="CHEBI:29108"/>
    </ligand>
</feature>
<accession>A0A9P0AF06</accession>
<comment type="catalytic activity">
    <reaction evidence="7">
        <text>L-glutaminyl-[protein] + L-lysyl-[protein] = [protein]-L-lysyl-N(6)-5-L-glutamyl-[protein] + NH4(+)</text>
        <dbReference type="Rhea" id="RHEA:54816"/>
        <dbReference type="Rhea" id="RHEA-COMP:9752"/>
        <dbReference type="Rhea" id="RHEA-COMP:10207"/>
        <dbReference type="Rhea" id="RHEA-COMP:14005"/>
        <dbReference type="ChEBI" id="CHEBI:28938"/>
        <dbReference type="ChEBI" id="CHEBI:29969"/>
        <dbReference type="ChEBI" id="CHEBI:30011"/>
        <dbReference type="ChEBI" id="CHEBI:138370"/>
        <dbReference type="EC" id="2.3.2.13"/>
    </reaction>
</comment>
<dbReference type="InterPro" id="IPR050779">
    <property type="entry name" value="Transglutaminase"/>
</dbReference>
<dbReference type="Pfam" id="PF01841">
    <property type="entry name" value="Transglut_core"/>
    <property type="match status" value="1"/>
</dbReference>
<feature type="binding site" evidence="9">
    <location>
        <position position="521"/>
    </location>
    <ligand>
        <name>Ca(2+)</name>
        <dbReference type="ChEBI" id="CHEBI:29108"/>
    </ligand>
</feature>
<evidence type="ECO:0000256" key="4">
    <source>
        <dbReference type="ARBA" id="ARBA00022837"/>
    </source>
</evidence>
<evidence type="ECO:0000313" key="13">
    <source>
        <dbReference type="Proteomes" id="UP001152759"/>
    </source>
</evidence>
<evidence type="ECO:0000313" key="12">
    <source>
        <dbReference type="EMBL" id="CAH0393076.1"/>
    </source>
</evidence>